<dbReference type="RefSeq" id="WP_393970651.1">
    <property type="nucleotide sequence ID" value="NZ_CP133772.1"/>
</dbReference>
<keyword evidence="1" id="KW-0456">Lyase</keyword>
<dbReference type="KEGG" id="omr:OXIME_000876"/>
<organism evidence="3 4">
    <name type="scientific">Oxyplasma meridianum</name>
    <dbReference type="NCBI Taxonomy" id="3073602"/>
    <lineage>
        <taxon>Archaea</taxon>
        <taxon>Methanobacteriati</taxon>
        <taxon>Thermoplasmatota</taxon>
        <taxon>Thermoplasmata</taxon>
        <taxon>Thermoplasmatales</taxon>
        <taxon>Thermoplasmataceae</taxon>
        <taxon>Oxyplasma</taxon>
    </lineage>
</organism>
<dbReference type="Gene3D" id="3.30.1300.20">
    <property type="entry name" value="7,8-dihydroneopterin aldolase (MptD)"/>
    <property type="match status" value="1"/>
</dbReference>
<evidence type="ECO:0000313" key="3">
    <source>
        <dbReference type="EMBL" id="WYY00310.1"/>
    </source>
</evidence>
<dbReference type="SUPFAM" id="SSF143560">
    <property type="entry name" value="MK0786-like"/>
    <property type="match status" value="1"/>
</dbReference>
<dbReference type="GO" id="GO:0004150">
    <property type="term" value="F:dihydroneopterin aldolase activity"/>
    <property type="evidence" value="ECO:0007669"/>
    <property type="project" value="UniProtKB-UniRule"/>
</dbReference>
<evidence type="ECO:0000259" key="2">
    <source>
        <dbReference type="Pfam" id="PF04038"/>
    </source>
</evidence>
<dbReference type="GeneID" id="95967611"/>
<proteinExistence type="inferred from homology"/>
<sequence>MQDPAQHYFKCTDRERAAFEAGIKLGTIYHQYVGIPINLTNLESLENAIRQSVLVQPFVKEAQVRIDRDIVNKRQGVYKYITLSGDMMDVSLTIKYREEEVKARLRYVPDMDYPLMYLEGD</sequence>
<evidence type="ECO:0000256" key="1">
    <source>
        <dbReference type="HAMAP-Rule" id="MF_02130"/>
    </source>
</evidence>
<protein>
    <recommendedName>
        <fullName evidence="1">Dihydroneopterin aldolase</fullName>
        <shortName evidence="1">DHNA</shortName>
        <ecNumber evidence="1">4.1.2.25</ecNumber>
    </recommendedName>
    <alternativeName>
        <fullName evidence="1">7,8-dihydroneopterin aldolase</fullName>
    </alternativeName>
</protein>
<dbReference type="InterPro" id="IPR036839">
    <property type="entry name" value="MptD_sf"/>
</dbReference>
<dbReference type="InterPro" id="IPR007181">
    <property type="entry name" value="MtpD_C"/>
</dbReference>
<comment type="subunit">
    <text evidence="1">Homotetramer.</text>
</comment>
<dbReference type="EC" id="4.1.2.25" evidence="1"/>
<dbReference type="Pfam" id="PF04038">
    <property type="entry name" value="DHNA"/>
    <property type="match status" value="1"/>
</dbReference>
<dbReference type="InterPro" id="IPR027508">
    <property type="entry name" value="DHN_aldolase_MptD"/>
</dbReference>
<accession>A0AAX4NHV0</accession>
<dbReference type="EMBL" id="CP133772">
    <property type="protein sequence ID" value="WYY00310.1"/>
    <property type="molecule type" value="Genomic_DNA"/>
</dbReference>
<dbReference type="AlphaFoldDB" id="A0AAX4NHV0"/>
<evidence type="ECO:0000313" key="4">
    <source>
        <dbReference type="Proteomes" id="UP001451606"/>
    </source>
</evidence>
<feature type="domain" description="Dihydroneopterin aldolase MtpD C-terminal" evidence="2">
    <location>
        <begin position="12"/>
        <end position="119"/>
    </location>
</feature>
<reference evidence="3 4" key="1">
    <citation type="submission" date="2023-09" db="EMBL/GenBank/DDBJ databases">
        <authorList>
            <person name="Golyshina O.V."/>
            <person name="Lunev E.A."/>
            <person name="Bargiela R."/>
            <person name="Gaines M.C."/>
            <person name="Daum B."/>
            <person name="Bale N.J."/>
            <person name="Koenen M."/>
            <person name="Sinninghe Damst J.S."/>
            <person name="Yakimov M."/>
            <person name="Golyshin P.N."/>
        </authorList>
    </citation>
    <scope>NUCLEOTIDE SEQUENCE [LARGE SCALE GENOMIC DNA]</scope>
    <source>
        <strain evidence="3 4">M1</strain>
    </source>
</reference>
<feature type="binding site" evidence="1">
    <location>
        <position position="20"/>
    </location>
    <ligand>
        <name>substrate</name>
    </ligand>
</feature>
<comment type="catalytic activity">
    <reaction evidence="1">
        <text>7,8-dihydroneopterin = 6-hydroxymethyl-7,8-dihydropterin + glycolaldehyde</text>
        <dbReference type="Rhea" id="RHEA:10540"/>
        <dbReference type="ChEBI" id="CHEBI:17001"/>
        <dbReference type="ChEBI" id="CHEBI:17071"/>
        <dbReference type="ChEBI" id="CHEBI:44841"/>
        <dbReference type="EC" id="4.1.2.25"/>
    </reaction>
</comment>
<dbReference type="Proteomes" id="UP001451606">
    <property type="component" value="Chromosome"/>
</dbReference>
<keyword evidence="4" id="KW-1185">Reference proteome</keyword>
<name>A0AAX4NHV0_9ARCH</name>
<gene>
    <name evidence="1" type="primary">mptD</name>
    <name evidence="3" type="ORF">OXIME_000876</name>
</gene>
<comment type="similarity">
    <text evidence="1">Belongs to the archaeal dihydroneopterin aldolase family.</text>
</comment>
<dbReference type="HAMAP" id="MF_02130">
    <property type="entry name" value="DHNA_arch"/>
    <property type="match status" value="1"/>
</dbReference>
<feature type="binding site" evidence="1">
    <location>
        <position position="116"/>
    </location>
    <ligand>
        <name>substrate</name>
    </ligand>
</feature>
<comment type="function">
    <text evidence="1">Catalyzes the conversion of 7,8-dihydroneopterin (H2Neo) to 6-hydroxymethyl-7,8-dihydropterin (6-HMD).</text>
</comment>